<feature type="domain" description="Potassium channel" evidence="11">
    <location>
        <begin position="187"/>
        <end position="256"/>
    </location>
</feature>
<accession>A0ABR1GAS3</accession>
<dbReference type="SUPFAM" id="SSF81324">
    <property type="entry name" value="Voltage-gated potassium channels"/>
    <property type="match status" value="2"/>
</dbReference>
<comment type="subcellular location">
    <subcellularLocation>
        <location evidence="1">Membrane</location>
        <topology evidence="1">Multi-pass membrane protein</topology>
    </subcellularLocation>
</comment>
<keyword evidence="2" id="KW-0813">Transport</keyword>
<dbReference type="SUPFAM" id="SSF47473">
    <property type="entry name" value="EF-hand"/>
    <property type="match status" value="1"/>
</dbReference>
<evidence type="ECO:0000259" key="11">
    <source>
        <dbReference type="Pfam" id="PF07885"/>
    </source>
</evidence>
<feature type="transmembrane region" description="Helical" evidence="10">
    <location>
        <begin position="57"/>
        <end position="76"/>
    </location>
</feature>
<gene>
    <name evidence="12" type="ORF">SO694_00006430</name>
</gene>
<dbReference type="InterPro" id="IPR003280">
    <property type="entry name" value="2pore_dom_K_chnl"/>
</dbReference>
<keyword evidence="4" id="KW-0106">Calcium</keyword>
<dbReference type="InterPro" id="IPR013099">
    <property type="entry name" value="K_chnl_dom"/>
</dbReference>
<evidence type="ECO:0000256" key="1">
    <source>
        <dbReference type="ARBA" id="ARBA00004141"/>
    </source>
</evidence>
<name>A0ABR1GAS3_AURAN</name>
<dbReference type="Gene3D" id="1.10.287.70">
    <property type="match status" value="2"/>
</dbReference>
<feature type="domain" description="Potassium channel" evidence="11">
    <location>
        <begin position="62"/>
        <end position="141"/>
    </location>
</feature>
<organism evidence="12 13">
    <name type="scientific">Aureococcus anophagefferens</name>
    <name type="common">Harmful bloom alga</name>
    <dbReference type="NCBI Taxonomy" id="44056"/>
    <lineage>
        <taxon>Eukaryota</taxon>
        <taxon>Sar</taxon>
        <taxon>Stramenopiles</taxon>
        <taxon>Ochrophyta</taxon>
        <taxon>Pelagophyceae</taxon>
        <taxon>Pelagomonadales</taxon>
        <taxon>Pelagomonadaceae</taxon>
        <taxon>Aureococcus</taxon>
    </lineage>
</organism>
<dbReference type="InterPro" id="IPR011992">
    <property type="entry name" value="EF-hand-dom_pair"/>
</dbReference>
<feature type="transmembrane region" description="Helical" evidence="10">
    <location>
        <begin position="206"/>
        <end position="223"/>
    </location>
</feature>
<dbReference type="EMBL" id="JBBJCI010000038">
    <property type="protein sequence ID" value="KAK7250142.1"/>
    <property type="molecule type" value="Genomic_DNA"/>
</dbReference>
<proteinExistence type="predicted"/>
<evidence type="ECO:0000256" key="9">
    <source>
        <dbReference type="SAM" id="MobiDB-lite"/>
    </source>
</evidence>
<keyword evidence="6" id="KW-0406">Ion transport</keyword>
<evidence type="ECO:0000256" key="5">
    <source>
        <dbReference type="ARBA" id="ARBA00022989"/>
    </source>
</evidence>
<keyword evidence="13" id="KW-1185">Reference proteome</keyword>
<sequence>MATDAAASKPLLPSAPDYGKSQSSVSEWEEDGYRGHSFFHGRNMADEEKAAGGSMRWWAAALILFYFVLGVTYYTYFADPEHFDFLDSVYFCVTTLTTVGYGDLNTKYDEDGSVQDMIFTSCFVLLGVGLIGTALGVVMAYALDQEDAIAATLREDDDFDPSAPRTEEVCGLHLSEAEAKVAFQVPMVCGLLALGTVCYKFIEDTTVTVAFYWTAVSVTTVGYGDVFPSTRGGKIFAMFFLLGGCGVMAKAVGDVAGLPLERRKRRNEQAVLAQYGEDLDPDEFHEILTSFRDLGLAAASDGSCSKTEFVLSMLLKLDRVNQHDIRRCARVFDDLDIDKSGRLDKADLTKKES</sequence>
<evidence type="ECO:0000256" key="4">
    <source>
        <dbReference type="ARBA" id="ARBA00022837"/>
    </source>
</evidence>
<evidence type="ECO:0000256" key="7">
    <source>
        <dbReference type="ARBA" id="ARBA00023136"/>
    </source>
</evidence>
<keyword evidence="3 10" id="KW-0812">Transmembrane</keyword>
<keyword evidence="7 10" id="KW-0472">Membrane</keyword>
<dbReference type="PANTHER" id="PTHR11003">
    <property type="entry name" value="POTASSIUM CHANNEL, SUBFAMILY K"/>
    <property type="match status" value="1"/>
</dbReference>
<feature type="transmembrane region" description="Helical" evidence="10">
    <location>
        <begin position="235"/>
        <end position="256"/>
    </location>
</feature>
<dbReference type="Gene3D" id="1.10.238.10">
    <property type="entry name" value="EF-hand"/>
    <property type="match status" value="1"/>
</dbReference>
<feature type="transmembrane region" description="Helical" evidence="10">
    <location>
        <begin position="118"/>
        <end position="143"/>
    </location>
</feature>
<evidence type="ECO:0000256" key="3">
    <source>
        <dbReference type="ARBA" id="ARBA00022692"/>
    </source>
</evidence>
<protein>
    <submittedName>
        <fullName evidence="12">Potassium channel</fullName>
    </submittedName>
</protein>
<dbReference type="Proteomes" id="UP001363151">
    <property type="component" value="Unassembled WGS sequence"/>
</dbReference>
<dbReference type="InterPro" id="IPR018247">
    <property type="entry name" value="EF_Hand_1_Ca_BS"/>
</dbReference>
<dbReference type="PROSITE" id="PS00018">
    <property type="entry name" value="EF_HAND_1"/>
    <property type="match status" value="1"/>
</dbReference>
<evidence type="ECO:0000256" key="8">
    <source>
        <dbReference type="ARBA" id="ARBA00023303"/>
    </source>
</evidence>
<keyword evidence="8 12" id="KW-0407">Ion channel</keyword>
<evidence type="ECO:0000256" key="6">
    <source>
        <dbReference type="ARBA" id="ARBA00023065"/>
    </source>
</evidence>
<feature type="region of interest" description="Disordered" evidence="9">
    <location>
        <begin position="1"/>
        <end position="23"/>
    </location>
</feature>
<evidence type="ECO:0000313" key="12">
    <source>
        <dbReference type="EMBL" id="KAK7250142.1"/>
    </source>
</evidence>
<evidence type="ECO:0000256" key="2">
    <source>
        <dbReference type="ARBA" id="ARBA00022448"/>
    </source>
</evidence>
<feature type="compositionally biased region" description="Low complexity" evidence="9">
    <location>
        <begin position="1"/>
        <end position="16"/>
    </location>
</feature>
<keyword evidence="5 10" id="KW-1133">Transmembrane helix</keyword>
<evidence type="ECO:0000256" key="10">
    <source>
        <dbReference type="SAM" id="Phobius"/>
    </source>
</evidence>
<dbReference type="Pfam" id="PF07885">
    <property type="entry name" value="Ion_trans_2"/>
    <property type="match status" value="2"/>
</dbReference>
<reference evidence="12 13" key="1">
    <citation type="submission" date="2024-03" db="EMBL/GenBank/DDBJ databases">
        <title>Aureococcus anophagefferens CCMP1851 and Kratosvirus quantuckense: Draft genome of a second virus-susceptible host strain in the model system.</title>
        <authorList>
            <person name="Chase E."/>
            <person name="Truchon A.R."/>
            <person name="Schepens W."/>
            <person name="Wilhelm S.W."/>
        </authorList>
    </citation>
    <scope>NUCLEOTIDE SEQUENCE [LARGE SCALE GENOMIC DNA]</scope>
    <source>
        <strain evidence="12 13">CCMP1851</strain>
    </source>
</reference>
<dbReference type="GO" id="GO:0034220">
    <property type="term" value="P:monoatomic ion transmembrane transport"/>
    <property type="evidence" value="ECO:0007669"/>
    <property type="project" value="UniProtKB-KW"/>
</dbReference>
<dbReference type="PANTHER" id="PTHR11003:SF345">
    <property type="entry name" value="TWIK FAMILY OF POTASSIUM CHANNELS PROTEIN 18"/>
    <property type="match status" value="1"/>
</dbReference>
<evidence type="ECO:0000313" key="13">
    <source>
        <dbReference type="Proteomes" id="UP001363151"/>
    </source>
</evidence>
<comment type="caution">
    <text evidence="12">The sequence shown here is derived from an EMBL/GenBank/DDBJ whole genome shotgun (WGS) entry which is preliminary data.</text>
</comment>